<dbReference type="AlphaFoldDB" id="A0A814I3K1"/>
<dbReference type="Proteomes" id="UP000681722">
    <property type="component" value="Unassembled WGS sequence"/>
</dbReference>
<gene>
    <name evidence="7" type="ORF">GPM918_LOCUS14684</name>
    <name evidence="8" type="ORF">SRO942_LOCUS14684</name>
</gene>
<evidence type="ECO:0000256" key="5">
    <source>
        <dbReference type="ARBA" id="ARBA00047597"/>
    </source>
</evidence>
<dbReference type="Proteomes" id="UP000663829">
    <property type="component" value="Unassembled WGS sequence"/>
</dbReference>
<keyword evidence="6" id="KW-0521">NADP</keyword>
<comment type="caution">
    <text evidence="7">The sequence shown here is derived from an EMBL/GenBank/DDBJ whole genome shotgun (WGS) entry which is preliminary data.</text>
</comment>
<sequence>MSDSDLKQYIIGLKFMNKIFLSIPKESSNAEQLMNDLNPRRNTQGPRNELIKHSVLCEYIIKYPTSALAIEDLSKYPNEKEVLILPYASFVVKQLQKPSKEGEVILFSNEK</sequence>
<evidence type="ECO:0000256" key="2">
    <source>
        <dbReference type="ARBA" id="ARBA00022676"/>
    </source>
</evidence>
<evidence type="ECO:0000256" key="3">
    <source>
        <dbReference type="ARBA" id="ARBA00022679"/>
    </source>
</evidence>
<organism evidence="7 9">
    <name type="scientific">Didymodactylos carnosus</name>
    <dbReference type="NCBI Taxonomy" id="1234261"/>
    <lineage>
        <taxon>Eukaryota</taxon>
        <taxon>Metazoa</taxon>
        <taxon>Spiralia</taxon>
        <taxon>Gnathifera</taxon>
        <taxon>Rotifera</taxon>
        <taxon>Eurotatoria</taxon>
        <taxon>Bdelloidea</taxon>
        <taxon>Philodinida</taxon>
        <taxon>Philodinidae</taxon>
        <taxon>Didymodactylos</taxon>
    </lineage>
</organism>
<name>A0A814I3K1_9BILA</name>
<dbReference type="GO" id="GO:0106274">
    <property type="term" value="F:NAD+-protein-arginine ADP-ribosyltransferase activity"/>
    <property type="evidence" value="ECO:0007669"/>
    <property type="project" value="UniProtKB-EC"/>
</dbReference>
<dbReference type="SUPFAM" id="SSF56399">
    <property type="entry name" value="ADP-ribosylation"/>
    <property type="match status" value="1"/>
</dbReference>
<comment type="similarity">
    <text evidence="1 6">Belongs to the Arg-specific ADP-ribosyltransferase family.</text>
</comment>
<keyword evidence="9" id="KW-1185">Reference proteome</keyword>
<protein>
    <recommendedName>
        <fullName evidence="6">NAD(P)(+)--arginine ADP-ribosyltransferase</fullName>
        <ecNumber evidence="6">2.4.2.31</ecNumber>
    </recommendedName>
    <alternativeName>
        <fullName evidence="6">Mono(ADP-ribosyl)transferase</fullName>
    </alternativeName>
</protein>
<keyword evidence="6" id="KW-0520">NAD</keyword>
<dbReference type="EMBL" id="CAJOBC010003573">
    <property type="protein sequence ID" value="CAF3790648.1"/>
    <property type="molecule type" value="Genomic_DNA"/>
</dbReference>
<evidence type="ECO:0000256" key="4">
    <source>
        <dbReference type="ARBA" id="ARBA00022695"/>
    </source>
</evidence>
<evidence type="ECO:0000256" key="6">
    <source>
        <dbReference type="RuleBase" id="RU361228"/>
    </source>
</evidence>
<dbReference type="Gene3D" id="3.90.176.10">
    <property type="entry name" value="Toxin ADP-ribosyltransferase, Chain A, domain 1"/>
    <property type="match status" value="1"/>
</dbReference>
<evidence type="ECO:0000313" key="9">
    <source>
        <dbReference type="Proteomes" id="UP000663829"/>
    </source>
</evidence>
<keyword evidence="4" id="KW-0548">Nucleotidyltransferase</keyword>
<evidence type="ECO:0000313" key="8">
    <source>
        <dbReference type="EMBL" id="CAF3790648.1"/>
    </source>
</evidence>
<dbReference type="EMBL" id="CAJNOQ010003573">
    <property type="protein sequence ID" value="CAF1019129.1"/>
    <property type="molecule type" value="Genomic_DNA"/>
</dbReference>
<evidence type="ECO:0000256" key="1">
    <source>
        <dbReference type="ARBA" id="ARBA00009558"/>
    </source>
</evidence>
<comment type="catalytic activity">
    <reaction evidence="5 6">
        <text>L-arginyl-[protein] + NAD(+) = N(omega)-(ADP-D-ribosyl)-L-arginyl-[protein] + nicotinamide + H(+)</text>
        <dbReference type="Rhea" id="RHEA:19149"/>
        <dbReference type="Rhea" id="RHEA-COMP:10532"/>
        <dbReference type="Rhea" id="RHEA-COMP:15087"/>
        <dbReference type="ChEBI" id="CHEBI:15378"/>
        <dbReference type="ChEBI" id="CHEBI:17154"/>
        <dbReference type="ChEBI" id="CHEBI:29965"/>
        <dbReference type="ChEBI" id="CHEBI:57540"/>
        <dbReference type="ChEBI" id="CHEBI:142554"/>
        <dbReference type="EC" id="2.4.2.31"/>
    </reaction>
</comment>
<dbReference type="OrthoDB" id="423533at2759"/>
<reference evidence="7" key="1">
    <citation type="submission" date="2021-02" db="EMBL/GenBank/DDBJ databases">
        <authorList>
            <person name="Nowell W R."/>
        </authorList>
    </citation>
    <scope>NUCLEOTIDE SEQUENCE</scope>
</reference>
<accession>A0A814I3K1</accession>
<keyword evidence="2 6" id="KW-0328">Glycosyltransferase</keyword>
<evidence type="ECO:0000313" key="7">
    <source>
        <dbReference type="EMBL" id="CAF1019129.1"/>
    </source>
</evidence>
<dbReference type="GO" id="GO:0016779">
    <property type="term" value="F:nucleotidyltransferase activity"/>
    <property type="evidence" value="ECO:0007669"/>
    <property type="project" value="UniProtKB-KW"/>
</dbReference>
<keyword evidence="3 6" id="KW-0808">Transferase</keyword>
<proteinExistence type="inferred from homology"/>
<dbReference type="EC" id="2.4.2.31" evidence="6"/>
<dbReference type="InterPro" id="IPR000768">
    <property type="entry name" value="ART"/>
</dbReference>
<dbReference type="Pfam" id="PF01129">
    <property type="entry name" value="ART"/>
    <property type="match status" value="1"/>
</dbReference>